<evidence type="ECO:0000313" key="4">
    <source>
        <dbReference type="Proteomes" id="UP000826146"/>
    </source>
</evidence>
<gene>
    <name evidence="3" type="ORF">NHP190012_16500</name>
</gene>
<dbReference type="Proteomes" id="UP000826146">
    <property type="component" value="Plasmid pNHP190012_1"/>
</dbReference>
<keyword evidence="3" id="KW-0614">Plasmid</keyword>
<sequence>MPKEVHCGACDDDDRAFQLFRNRDTTETQQEFMRTGFCGERWCPVCLWRKVTRLMMETISILNQIQHDHKVVYIFLTLTMKNASMDKLRASIEHLSQSWDRLTQTPQWKDNILGFVRITRFLGNKIFAQKCNPHYHCILVVSPNYFSHGYIKQAEWVQMWHEALCVDYNPIVFVQSVKSNLESVLLHCMKPTKVTRLNQESFSILDNQVRGIRQYNKGGLVEQYKPLVSDNLDSSLWEKIENGFYEWYDETYLLKVRDVIGYLSKHLQPPRRI</sequence>
<dbReference type="RefSeq" id="WP_221272638.1">
    <property type="nucleotide sequence ID" value="NZ_AP024820.1"/>
</dbReference>
<protein>
    <recommendedName>
        <fullName evidence="5">Replication protein</fullName>
    </recommendedName>
</protein>
<organism evidence="3 4">
    <name type="scientific">Helicobacter gastrofelis</name>
    <dbReference type="NCBI Taxonomy" id="2849642"/>
    <lineage>
        <taxon>Bacteria</taxon>
        <taxon>Pseudomonadati</taxon>
        <taxon>Campylobacterota</taxon>
        <taxon>Epsilonproteobacteria</taxon>
        <taxon>Campylobacterales</taxon>
        <taxon>Helicobacteraceae</taxon>
        <taxon>Helicobacter</taxon>
    </lineage>
</organism>
<keyword evidence="2" id="KW-0235">DNA replication</keyword>
<name>A0ABN6ICT3_9HELI</name>
<comment type="similarity">
    <text evidence="1">Belongs to the Gram-positive plasmids replication protein type 1 family.</text>
</comment>
<accession>A0ABN6ICT3</accession>
<proteinExistence type="inferred from homology"/>
<evidence type="ECO:0008006" key="5">
    <source>
        <dbReference type="Google" id="ProtNLM"/>
    </source>
</evidence>
<evidence type="ECO:0000256" key="1">
    <source>
        <dbReference type="ARBA" id="ARBA00008909"/>
    </source>
</evidence>
<dbReference type="InterPro" id="IPR000989">
    <property type="entry name" value="Rep"/>
</dbReference>
<evidence type="ECO:0000256" key="2">
    <source>
        <dbReference type="ARBA" id="ARBA00022705"/>
    </source>
</evidence>
<evidence type="ECO:0000313" key="3">
    <source>
        <dbReference type="EMBL" id="BCZ20008.1"/>
    </source>
</evidence>
<dbReference type="Pfam" id="PF01446">
    <property type="entry name" value="Rep_1"/>
    <property type="match status" value="1"/>
</dbReference>
<reference evidence="3 4" key="1">
    <citation type="submission" date="2021-07" db="EMBL/GenBank/DDBJ databases">
        <title>Novel Helicobacter sp. Isolated from a cat.</title>
        <authorList>
            <person name="Rimbara E."/>
            <person name="Suzuki M."/>
        </authorList>
    </citation>
    <scope>NUCLEOTIDE SEQUENCE [LARGE SCALE GENOMIC DNA]</scope>
    <source>
        <strain evidence="4">NHP19-012</strain>
        <plasmid evidence="3 4">pNHP190012_1</plasmid>
    </source>
</reference>
<keyword evidence="4" id="KW-1185">Reference proteome</keyword>
<dbReference type="EMBL" id="AP024820">
    <property type="protein sequence ID" value="BCZ20008.1"/>
    <property type="molecule type" value="Genomic_DNA"/>
</dbReference>
<geneLocation type="plasmid" evidence="3 4">
    <name>pNHP190012_1</name>
</geneLocation>